<dbReference type="AlphaFoldDB" id="A0A2Y9DSG2"/>
<dbReference type="Gene3D" id="3.30.1120.90">
    <property type="entry name" value="Nucleosome assembly protein"/>
    <property type="match status" value="1"/>
</dbReference>
<gene>
    <name evidence="4" type="primary">LOC101355363</name>
</gene>
<reference evidence="4" key="1">
    <citation type="submission" date="2025-08" db="UniProtKB">
        <authorList>
            <consortium name="RefSeq"/>
        </authorList>
    </citation>
    <scope>IDENTIFICATION</scope>
</reference>
<dbReference type="OrthoDB" id="27325at2759"/>
<evidence type="ECO:0000313" key="3">
    <source>
        <dbReference type="Proteomes" id="UP000248480"/>
    </source>
</evidence>
<dbReference type="InParanoid" id="A0A2Y9DSG2"/>
<dbReference type="Pfam" id="PF00956">
    <property type="entry name" value="NAP"/>
    <property type="match status" value="1"/>
</dbReference>
<dbReference type="InterPro" id="IPR037231">
    <property type="entry name" value="NAP-like_sf"/>
</dbReference>
<dbReference type="FunFam" id="1.20.5.1500:FF:000001">
    <property type="entry name" value="Nucleosome assembly protein 1-like 1"/>
    <property type="match status" value="1"/>
</dbReference>
<keyword evidence="3" id="KW-1185">Reference proteome</keyword>
<dbReference type="Gene3D" id="1.20.5.1500">
    <property type="match status" value="1"/>
</dbReference>
<dbReference type="PANTHER" id="PTHR11875">
    <property type="entry name" value="TESTIS-SPECIFIC Y-ENCODED PROTEIN"/>
    <property type="match status" value="1"/>
</dbReference>
<dbReference type="Proteomes" id="UP000248480">
    <property type="component" value="Unplaced"/>
</dbReference>
<dbReference type="InterPro" id="IPR002164">
    <property type="entry name" value="NAP_family"/>
</dbReference>
<protein>
    <submittedName>
        <fullName evidence="4">Nucleosome assembly protein 1-like 2</fullName>
    </submittedName>
</protein>
<dbReference type="KEGG" id="tmu:101355363"/>
<dbReference type="RefSeq" id="XP_004380236.2">
    <property type="nucleotide sequence ID" value="XM_004380179.2"/>
</dbReference>
<proteinExistence type="inferred from homology"/>
<dbReference type="SUPFAM" id="SSF143113">
    <property type="entry name" value="NAP-like"/>
    <property type="match status" value="1"/>
</dbReference>
<comment type="similarity">
    <text evidence="1 2">Belongs to the nucleosome assembly protein (NAP) family.</text>
</comment>
<dbReference type="GeneID" id="101355363"/>
<evidence type="ECO:0000256" key="2">
    <source>
        <dbReference type="RuleBase" id="RU003876"/>
    </source>
</evidence>
<name>A0A2Y9DSG2_TRIMA</name>
<evidence type="ECO:0000313" key="4">
    <source>
        <dbReference type="RefSeq" id="XP_004380236.2"/>
    </source>
</evidence>
<dbReference type="GO" id="GO:0005634">
    <property type="term" value="C:nucleus"/>
    <property type="evidence" value="ECO:0007669"/>
    <property type="project" value="InterPro"/>
</dbReference>
<dbReference type="STRING" id="127582.A0A2Y9DSG2"/>
<organism evidence="3 4">
    <name type="scientific">Trichechus manatus latirostris</name>
    <name type="common">Florida manatee</name>
    <dbReference type="NCBI Taxonomy" id="127582"/>
    <lineage>
        <taxon>Eukaryota</taxon>
        <taxon>Metazoa</taxon>
        <taxon>Chordata</taxon>
        <taxon>Craniata</taxon>
        <taxon>Vertebrata</taxon>
        <taxon>Euteleostomi</taxon>
        <taxon>Mammalia</taxon>
        <taxon>Eutheria</taxon>
        <taxon>Afrotheria</taxon>
        <taxon>Sirenia</taxon>
        <taxon>Trichechidae</taxon>
        <taxon>Trichechus</taxon>
    </lineage>
</organism>
<accession>A0A2Y9DSG2</accession>
<sequence length="490" mass="55425">MWRRSRLQMPWELGRGWGSSGGAGGPIGKVLQSAAPAAALGLLQYYVRLPLRCFPNLGPAPTASAAATASTLDPASFCSPDHSRLLHLGESFPAEKLMMDEPGEHSAASELGPLLGALTTAASPQALMGYSLDADFIESLPLAVKYRVYALKKLQAKSAGLEAKYLREFHSIERKFAGIYGPLLEKRRQIINALYEPTKEECEVRSEAADYGYNEVADDSDAQMYCLEENPEYEDLEDYFKEDFADFKEVFGEYGGIEEHNVDGEKEDPAGIPDFWLTVLKNVEEVTPLIKKYDEPILKLLRDVKVKFSKPDEPLTFTLEFHFEPNDYFTNEVLTKTYKLKSKLDYYDPHPFRGSAVEHCIGCKIDWNEGKNVTMQTVLKKQRHRFWGLMRTVTQEFPRESFFNFFSALQWGLDANEDEEDVFIAHTLRTFVIPRAVLYFTGEALVAEQEGMIRECNNPVYDRITHENWVAAVEGAKGQDPDCQAEDIDR</sequence>
<evidence type="ECO:0000256" key="1">
    <source>
        <dbReference type="ARBA" id="ARBA00009947"/>
    </source>
</evidence>
<dbReference type="GO" id="GO:0006334">
    <property type="term" value="P:nucleosome assembly"/>
    <property type="evidence" value="ECO:0007669"/>
    <property type="project" value="InterPro"/>
</dbReference>